<protein>
    <submittedName>
        <fullName evidence="1">Uncharacterized protein</fullName>
    </submittedName>
</protein>
<evidence type="ECO:0000313" key="2">
    <source>
        <dbReference type="Proteomes" id="UP000269945"/>
    </source>
</evidence>
<dbReference type="EMBL" id="CYRY02012180">
    <property type="protein sequence ID" value="VCW79528.1"/>
    <property type="molecule type" value="Genomic_DNA"/>
</dbReference>
<dbReference type="Proteomes" id="UP000269945">
    <property type="component" value="Unassembled WGS sequence"/>
</dbReference>
<name>A0A9X9LQY1_GULGU</name>
<gene>
    <name evidence="1" type="ORF">BN2614_LOCUS1</name>
</gene>
<accession>A0A9X9LQY1</accession>
<evidence type="ECO:0000313" key="1">
    <source>
        <dbReference type="EMBL" id="VCW79528.1"/>
    </source>
</evidence>
<proteinExistence type="predicted"/>
<reference evidence="1 2" key="1">
    <citation type="submission" date="2018-10" db="EMBL/GenBank/DDBJ databases">
        <authorList>
            <person name="Ekblom R."/>
            <person name="Jareborg N."/>
        </authorList>
    </citation>
    <scope>NUCLEOTIDE SEQUENCE [LARGE SCALE GENOMIC DNA]</scope>
    <source>
        <tissue evidence="1">Muscle</tissue>
    </source>
</reference>
<keyword evidence="2" id="KW-1185">Reference proteome</keyword>
<dbReference type="AlphaFoldDB" id="A0A9X9LQY1"/>
<comment type="caution">
    <text evidence="1">The sequence shown here is derived from an EMBL/GenBank/DDBJ whole genome shotgun (WGS) entry which is preliminary data.</text>
</comment>
<organism evidence="1 2">
    <name type="scientific">Gulo gulo</name>
    <name type="common">Wolverine</name>
    <name type="synonym">Gluton</name>
    <dbReference type="NCBI Taxonomy" id="48420"/>
    <lineage>
        <taxon>Eukaryota</taxon>
        <taxon>Metazoa</taxon>
        <taxon>Chordata</taxon>
        <taxon>Craniata</taxon>
        <taxon>Vertebrata</taxon>
        <taxon>Euteleostomi</taxon>
        <taxon>Mammalia</taxon>
        <taxon>Eutheria</taxon>
        <taxon>Laurasiatheria</taxon>
        <taxon>Carnivora</taxon>
        <taxon>Caniformia</taxon>
        <taxon>Musteloidea</taxon>
        <taxon>Mustelidae</taxon>
        <taxon>Guloninae</taxon>
        <taxon>Gulo</taxon>
    </lineage>
</organism>
<sequence>MLLGCPLLERRRTVPLATLDFITMDHHLAIPALLERFRMEQRNVDRVQQEWSLRLGLNINGGMFFLAT</sequence>